<evidence type="ECO:0000313" key="3">
    <source>
        <dbReference type="Proteomes" id="UP001174050"/>
    </source>
</evidence>
<dbReference type="EMBL" id="JAUEPL010000043">
    <property type="protein sequence ID" value="MDN3297067.1"/>
    <property type="molecule type" value="Genomic_DNA"/>
</dbReference>
<dbReference type="InterPro" id="IPR005031">
    <property type="entry name" value="COQ10_START"/>
</dbReference>
<reference evidence="2" key="1">
    <citation type="submission" date="2023-06" db="EMBL/GenBank/DDBJ databases">
        <title>WGS-Sequencing of Streptomyces ficellus isolate 21 collected from sand in Gara Djebilet Iron Mine in Algeria.</title>
        <authorList>
            <person name="Zegers G.P."/>
            <person name="Gomez A."/>
            <person name="Gueddou A."/>
            <person name="Zahara A.F."/>
            <person name="Worth M."/>
            <person name="Sevigny J.L."/>
            <person name="Tisa L."/>
        </authorList>
    </citation>
    <scope>NUCLEOTIDE SEQUENCE</scope>
    <source>
        <strain evidence="2">AS11</strain>
    </source>
</reference>
<protein>
    <submittedName>
        <fullName evidence="2">SRPBCC family protein</fullName>
    </submittedName>
</protein>
<accession>A0ABT7ZC56</accession>
<sequence length="172" mass="19158">MRSIELRVLVPETDPARAFRLITDFGRYAELAEDVHEVVVHPTPEGEPGSSDWKVNFRRGVMSWNERETFEPEQLRIAFQQADGDFDDFRGDWRLTPREDGCEVRFAVTYDFGIPSLSGIMDPIAERVIKRAIRSVLEGLFGGVTILDGAEALTDLDRPLGTEGVPAGAGAH</sequence>
<proteinExistence type="predicted"/>
<keyword evidence="3" id="KW-1185">Reference proteome</keyword>
<comment type="caution">
    <text evidence="2">The sequence shown here is derived from an EMBL/GenBank/DDBJ whole genome shotgun (WGS) entry which is preliminary data.</text>
</comment>
<evidence type="ECO:0000313" key="2">
    <source>
        <dbReference type="EMBL" id="MDN3297067.1"/>
    </source>
</evidence>
<dbReference type="SUPFAM" id="SSF55961">
    <property type="entry name" value="Bet v1-like"/>
    <property type="match status" value="1"/>
</dbReference>
<dbReference type="Proteomes" id="UP001174050">
    <property type="component" value="Unassembled WGS sequence"/>
</dbReference>
<dbReference type="InterPro" id="IPR023393">
    <property type="entry name" value="START-like_dom_sf"/>
</dbReference>
<name>A0ABT7ZC56_9ACTN</name>
<gene>
    <name evidence="2" type="ORF">QWM81_24075</name>
</gene>
<evidence type="ECO:0000259" key="1">
    <source>
        <dbReference type="Pfam" id="PF03364"/>
    </source>
</evidence>
<dbReference type="Pfam" id="PF03364">
    <property type="entry name" value="Polyketide_cyc"/>
    <property type="match status" value="1"/>
</dbReference>
<organism evidence="2 3">
    <name type="scientific">Streptomyces ficellus</name>
    <dbReference type="NCBI Taxonomy" id="1977088"/>
    <lineage>
        <taxon>Bacteria</taxon>
        <taxon>Bacillati</taxon>
        <taxon>Actinomycetota</taxon>
        <taxon>Actinomycetes</taxon>
        <taxon>Kitasatosporales</taxon>
        <taxon>Streptomycetaceae</taxon>
        <taxon>Streptomyces</taxon>
    </lineage>
</organism>
<dbReference type="Gene3D" id="3.30.530.20">
    <property type="match status" value="1"/>
</dbReference>
<feature type="domain" description="Coenzyme Q-binding protein COQ10 START" evidence="1">
    <location>
        <begin position="14"/>
        <end position="135"/>
    </location>
</feature>
<dbReference type="RefSeq" id="WP_290114420.1">
    <property type="nucleotide sequence ID" value="NZ_JAUEPL010000043.1"/>
</dbReference>